<dbReference type="Proteomes" id="UP000185911">
    <property type="component" value="Unassembled WGS sequence"/>
</dbReference>
<proteinExistence type="predicted"/>
<evidence type="ECO:0000313" key="1">
    <source>
        <dbReference type="EMBL" id="OLP04489.1"/>
    </source>
</evidence>
<reference evidence="1 2" key="1">
    <citation type="submission" date="2017-01" db="EMBL/GenBank/DDBJ databases">
        <title>Genome sequence of Rhodoferax antarcticus ANT.BR, a psychrophilic purple nonsulfur bacterium from an Antarctic microbial mat.</title>
        <authorList>
            <person name="Baker J."/>
            <person name="Riester C."/>
            <person name="Skinner B."/>
            <person name="Newell A."/>
            <person name="Swingley W."/>
            <person name="Madigan M."/>
            <person name="Jung D."/>
            <person name="Asao M."/>
            <person name="Chen M."/>
            <person name="Loughlin P."/>
            <person name="Pan H."/>
            <person name="Lin S."/>
            <person name="Li N."/>
            <person name="Shaw J."/>
            <person name="Prado M."/>
            <person name="Sherman C."/>
            <person name="Li X."/>
            <person name="Tang J."/>
            <person name="Blankenship R."/>
            <person name="Zhao T."/>
            <person name="Touchman J."/>
            <person name="Sattley M."/>
        </authorList>
    </citation>
    <scope>NUCLEOTIDE SEQUENCE [LARGE SCALE GENOMIC DNA]</scope>
    <source>
        <strain evidence="1 2">ANT.BR</strain>
    </source>
</reference>
<name>A0A1Q8Y930_9BURK</name>
<evidence type="ECO:0000313" key="2">
    <source>
        <dbReference type="Proteomes" id="UP000185911"/>
    </source>
</evidence>
<accession>A0A1Q8Y930</accession>
<dbReference type="AlphaFoldDB" id="A0A1Q8Y930"/>
<dbReference type="EMBL" id="MSYM01000020">
    <property type="protein sequence ID" value="OLP04489.1"/>
    <property type="molecule type" value="Genomic_DNA"/>
</dbReference>
<keyword evidence="2" id="KW-1185">Reference proteome</keyword>
<gene>
    <name evidence="1" type="ORF">BLL52_4144</name>
</gene>
<comment type="caution">
    <text evidence="1">The sequence shown here is derived from an EMBL/GenBank/DDBJ whole genome shotgun (WGS) entry which is preliminary data.</text>
</comment>
<sequence length="51" mass="5574">MRGATSPVITDANGSVINDFTRQYAYDLRGKLIQTTTTLGVVSRNPFPARC</sequence>
<protein>
    <submittedName>
        <fullName evidence="1">Uncharacterized protein</fullName>
    </submittedName>
</protein>
<organism evidence="1 2">
    <name type="scientific">Rhodoferax antarcticus ANT.BR</name>
    <dbReference type="NCBI Taxonomy" id="1111071"/>
    <lineage>
        <taxon>Bacteria</taxon>
        <taxon>Pseudomonadati</taxon>
        <taxon>Pseudomonadota</taxon>
        <taxon>Betaproteobacteria</taxon>
        <taxon>Burkholderiales</taxon>
        <taxon>Comamonadaceae</taxon>
        <taxon>Rhodoferax</taxon>
    </lineage>
</organism>